<dbReference type="EMBL" id="CP117826">
    <property type="protein sequence ID" value="XCC62909.1"/>
    <property type="molecule type" value="Genomic_DNA"/>
</dbReference>
<dbReference type="AlphaFoldDB" id="A0AAU8AA62"/>
<protein>
    <recommendedName>
        <fullName evidence="2">Lipoprotein</fullName>
    </recommendedName>
</protein>
<evidence type="ECO:0000313" key="1">
    <source>
        <dbReference type="EMBL" id="XCC62909.1"/>
    </source>
</evidence>
<dbReference type="RefSeq" id="WP_079547298.1">
    <property type="nucleotide sequence ID" value="NZ_CP117826.1"/>
</dbReference>
<name>A0AAU8AA62_9FIRM</name>
<organism evidence="1">
    <name type="scientific">Christensenella massiliensis</name>
    <dbReference type="NCBI Taxonomy" id="1805714"/>
    <lineage>
        <taxon>Bacteria</taxon>
        <taxon>Bacillati</taxon>
        <taxon>Bacillota</taxon>
        <taxon>Clostridia</taxon>
        <taxon>Christensenellales</taxon>
        <taxon>Christensenellaceae</taxon>
        <taxon>Christensenella</taxon>
    </lineage>
</organism>
<reference evidence="1" key="1">
    <citation type="submission" date="2023-02" db="EMBL/GenBank/DDBJ databases">
        <title>Gut commensal Christensenella minuta modulates host metabolism via a new class of secondary bile acids.</title>
        <authorList>
            <person name="Liu C."/>
        </authorList>
    </citation>
    <scope>NUCLEOTIDE SEQUENCE</scope>
    <source>
        <strain evidence="1">CA70</strain>
    </source>
</reference>
<gene>
    <name evidence="1" type="ORF">PUP29_03025</name>
</gene>
<dbReference type="PROSITE" id="PS51257">
    <property type="entry name" value="PROKAR_LIPOPROTEIN"/>
    <property type="match status" value="1"/>
</dbReference>
<evidence type="ECO:0008006" key="2">
    <source>
        <dbReference type="Google" id="ProtNLM"/>
    </source>
</evidence>
<proteinExistence type="predicted"/>
<sequence length="159" mass="17229">MKKKLIVLFVIVIAAAVVFTGCGGAQQIARPEADSETTFEVTGSCTAELVDGKLVVSGETNLMDGTNGIISVLNSDGTRIEQQKVTKEGDNLKAEFTVGEDWPDKVYGFLMFDTSKSDGQPDEVKEAYGKKFQNLTGDDLIWDQNGIIVVFQSEAVEIN</sequence>
<accession>A0AAU8AA62</accession>